<keyword evidence="2" id="KW-1185">Reference proteome</keyword>
<name>A0A842HD08_9BACT</name>
<protein>
    <submittedName>
        <fullName evidence="1">Uncharacterized protein</fullName>
    </submittedName>
</protein>
<organism evidence="1 2">
    <name type="scientific">Ruficoccus amylovorans</name>
    <dbReference type="NCBI Taxonomy" id="1804625"/>
    <lineage>
        <taxon>Bacteria</taxon>
        <taxon>Pseudomonadati</taxon>
        <taxon>Verrucomicrobiota</taxon>
        <taxon>Opitutia</taxon>
        <taxon>Puniceicoccales</taxon>
        <taxon>Cerasicoccaceae</taxon>
        <taxon>Ruficoccus</taxon>
    </lineage>
</organism>
<comment type="caution">
    <text evidence="1">The sequence shown here is derived from an EMBL/GenBank/DDBJ whole genome shotgun (WGS) entry which is preliminary data.</text>
</comment>
<dbReference type="Proteomes" id="UP000546464">
    <property type="component" value="Unassembled WGS sequence"/>
</dbReference>
<dbReference type="EMBL" id="JACHVB010000020">
    <property type="protein sequence ID" value="MBC2593948.1"/>
    <property type="molecule type" value="Genomic_DNA"/>
</dbReference>
<accession>A0A842HD08</accession>
<reference evidence="1 2" key="1">
    <citation type="submission" date="2020-07" db="EMBL/GenBank/DDBJ databases">
        <authorList>
            <person name="Feng X."/>
        </authorList>
    </citation>
    <scope>NUCLEOTIDE SEQUENCE [LARGE SCALE GENOMIC DNA]</scope>
    <source>
        <strain evidence="1 2">JCM31066</strain>
    </source>
</reference>
<dbReference type="RefSeq" id="WP_185674935.1">
    <property type="nucleotide sequence ID" value="NZ_JACHVB010000020.1"/>
</dbReference>
<evidence type="ECO:0000313" key="2">
    <source>
        <dbReference type="Proteomes" id="UP000546464"/>
    </source>
</evidence>
<evidence type="ECO:0000313" key="1">
    <source>
        <dbReference type="EMBL" id="MBC2593948.1"/>
    </source>
</evidence>
<sequence length="134" mass="14040">MPVSTKHILSIMLACLIVLNGLVAALGNLLVCLHEEGEAHLAGSEIAQACCHTAGASAEECRDCEDVALSGMDFLATRQYDVTASAVADVSPTVVEAVPPAWRTQWQAGPNPARGPPESTDTCLMVAQTVVLRL</sequence>
<gene>
    <name evidence="1" type="ORF">H5P28_06700</name>
</gene>
<proteinExistence type="predicted"/>
<dbReference type="AlphaFoldDB" id="A0A842HD08"/>